<protein>
    <submittedName>
        <fullName evidence="2">Uncharacterized protein</fullName>
    </submittedName>
</protein>
<feature type="region of interest" description="Disordered" evidence="1">
    <location>
        <begin position="228"/>
        <end position="262"/>
    </location>
</feature>
<reference evidence="2 3" key="1">
    <citation type="journal article" date="2024" name="Nat. Commun.">
        <title>Phylogenomics reveals the evolutionary origins of lichenization in chlorophyte algae.</title>
        <authorList>
            <person name="Puginier C."/>
            <person name="Libourel C."/>
            <person name="Otte J."/>
            <person name="Skaloud P."/>
            <person name="Haon M."/>
            <person name="Grisel S."/>
            <person name="Petersen M."/>
            <person name="Berrin J.G."/>
            <person name="Delaux P.M."/>
            <person name="Dal Grande F."/>
            <person name="Keller J."/>
        </authorList>
    </citation>
    <scope>NUCLEOTIDE SEQUENCE [LARGE SCALE GENOMIC DNA]</scope>
    <source>
        <strain evidence="2 3">SAG 245.80</strain>
    </source>
</reference>
<gene>
    <name evidence="2" type="ORF">WJX81_002395</name>
</gene>
<feature type="compositionally biased region" description="Low complexity" evidence="1">
    <location>
        <begin position="230"/>
        <end position="240"/>
    </location>
</feature>
<evidence type="ECO:0000313" key="3">
    <source>
        <dbReference type="Proteomes" id="UP001445335"/>
    </source>
</evidence>
<evidence type="ECO:0000313" key="2">
    <source>
        <dbReference type="EMBL" id="KAK9821589.1"/>
    </source>
</evidence>
<keyword evidence="3" id="KW-1185">Reference proteome</keyword>
<comment type="caution">
    <text evidence="2">The sequence shown here is derived from an EMBL/GenBank/DDBJ whole genome shotgun (WGS) entry which is preliminary data.</text>
</comment>
<dbReference type="AlphaFoldDB" id="A0AAW1QJE5"/>
<name>A0AAW1QJE5_9CHLO</name>
<sequence length="305" mass="31426">MAAKLNTVGAVTLKTLRKEGGAESADLAASVALKKTVGDTAVTLRLTEATLANVKSLNGAVLMLSKALGSGVTGTAKYDLAAKSVVASLSQLRKLGGGRLLETGAVWNSRAKQWVLEAAGKPHPAHKLSATYNPHTGTLWGAYQTDVRGFTLAPSYSFAKRAGALAVTRKLSGGQTVRATYAHPDRLCVLELANKPFKVGLKTRATRDGLGPFTLGISVERDIMLGGGARPPAAKGAKPGESATSGEAKGGQRGLGPAARDPTLDDKLAALDAAFEARFAAKGANSRRLANGVDVVSFKATPKKA</sequence>
<dbReference type="EMBL" id="JALJOU010000099">
    <property type="protein sequence ID" value="KAK9821589.1"/>
    <property type="molecule type" value="Genomic_DNA"/>
</dbReference>
<evidence type="ECO:0000256" key="1">
    <source>
        <dbReference type="SAM" id="MobiDB-lite"/>
    </source>
</evidence>
<proteinExistence type="predicted"/>
<dbReference type="Proteomes" id="UP001445335">
    <property type="component" value="Unassembled WGS sequence"/>
</dbReference>
<accession>A0AAW1QJE5</accession>
<organism evidence="2 3">
    <name type="scientific">Elliptochloris bilobata</name>
    <dbReference type="NCBI Taxonomy" id="381761"/>
    <lineage>
        <taxon>Eukaryota</taxon>
        <taxon>Viridiplantae</taxon>
        <taxon>Chlorophyta</taxon>
        <taxon>core chlorophytes</taxon>
        <taxon>Trebouxiophyceae</taxon>
        <taxon>Trebouxiophyceae incertae sedis</taxon>
        <taxon>Elliptochloris clade</taxon>
        <taxon>Elliptochloris</taxon>
    </lineage>
</organism>